<feature type="transmembrane region" description="Helical" evidence="1">
    <location>
        <begin position="12"/>
        <end position="35"/>
    </location>
</feature>
<reference evidence="2 3" key="1">
    <citation type="submission" date="2020-08" db="EMBL/GenBank/DDBJ databases">
        <title>Genomic Encyclopedia of Type Strains, Phase IV (KMG-IV): sequencing the most valuable type-strain genomes for metagenomic binning, comparative biology and taxonomic classification.</title>
        <authorList>
            <person name="Goeker M."/>
        </authorList>
    </citation>
    <scope>NUCLEOTIDE SEQUENCE [LARGE SCALE GENOMIC DNA]</scope>
    <source>
        <strain evidence="2 3">DSM 15743</strain>
    </source>
</reference>
<dbReference type="InterPro" id="IPR022224">
    <property type="entry name" value="DUF3750"/>
</dbReference>
<keyword evidence="1" id="KW-0812">Transmembrane</keyword>
<comment type="caution">
    <text evidence="2">The sequence shown here is derived from an EMBL/GenBank/DDBJ whole genome shotgun (WGS) entry which is preliminary data.</text>
</comment>
<dbReference type="AlphaFoldDB" id="A0A7W6IID0"/>
<accession>A0A7W6IID0</accession>
<gene>
    <name evidence="2" type="ORF">GGR34_003136</name>
</gene>
<dbReference type="EMBL" id="JACIDC010000011">
    <property type="protein sequence ID" value="MBB4041459.1"/>
    <property type="molecule type" value="Genomic_DNA"/>
</dbReference>
<evidence type="ECO:0000256" key="1">
    <source>
        <dbReference type="SAM" id="Phobius"/>
    </source>
</evidence>
<organism evidence="2 3">
    <name type="scientific">Microvirga flocculans</name>
    <dbReference type="NCBI Taxonomy" id="217168"/>
    <lineage>
        <taxon>Bacteria</taxon>
        <taxon>Pseudomonadati</taxon>
        <taxon>Pseudomonadota</taxon>
        <taxon>Alphaproteobacteria</taxon>
        <taxon>Hyphomicrobiales</taxon>
        <taxon>Methylobacteriaceae</taxon>
        <taxon>Microvirga</taxon>
    </lineage>
</organism>
<proteinExistence type="predicted"/>
<keyword evidence="1" id="KW-0472">Membrane</keyword>
<protein>
    <recommendedName>
        <fullName evidence="4">DUF3750 domain-containing protein</fullName>
    </recommendedName>
</protein>
<dbReference type="Pfam" id="PF12570">
    <property type="entry name" value="DUF3750"/>
    <property type="match status" value="1"/>
</dbReference>
<evidence type="ECO:0000313" key="2">
    <source>
        <dbReference type="EMBL" id="MBB4041459.1"/>
    </source>
</evidence>
<sequence>MGRLDGRGSGPYLAFMLAAFARILLVILGLFLLPLGSHALWWAMRDDVAPSWRAADWSSAELLPAASEAPQAMVAVYAARVGRWRGIFAHHTWIVVKEAGASRYTRYDKVGWGSPVRTNGWAPDGRWFGNAPQPVVVIEGAEAERLIPQIRQAVASYPYQTLGAYNAWPGPNSNTFVAHVMRSVPELGAALPPTALGKDWQPWREIVGFTPSRTGIQISLGGYAGLALGWVEGIEIDFMGLVAGIDIRRPALKIPAWGRIGVDAITW</sequence>
<keyword evidence="3" id="KW-1185">Reference proteome</keyword>
<evidence type="ECO:0000313" key="3">
    <source>
        <dbReference type="Proteomes" id="UP000519439"/>
    </source>
</evidence>
<name>A0A7W6IID0_9HYPH</name>
<keyword evidence="1" id="KW-1133">Transmembrane helix</keyword>
<evidence type="ECO:0008006" key="4">
    <source>
        <dbReference type="Google" id="ProtNLM"/>
    </source>
</evidence>
<dbReference type="Proteomes" id="UP000519439">
    <property type="component" value="Unassembled WGS sequence"/>
</dbReference>